<evidence type="ECO:0000313" key="3">
    <source>
        <dbReference type="EMBL" id="PYI68135.1"/>
    </source>
</evidence>
<accession>A0A2V5L9D0</accession>
<dbReference type="EMBL" id="QJVD01000006">
    <property type="protein sequence ID" value="PYI68135.1"/>
    <property type="molecule type" value="Genomic_DNA"/>
</dbReference>
<dbReference type="AlphaFoldDB" id="A0A2V5L9D0"/>
<feature type="signal peptide" evidence="1">
    <location>
        <begin position="1"/>
        <end position="22"/>
    </location>
</feature>
<keyword evidence="4" id="KW-1185">Reference proteome</keyword>
<dbReference type="OrthoDB" id="4990393at2"/>
<protein>
    <submittedName>
        <fullName evidence="3">META domain-containing protein</fullName>
    </submittedName>
</protein>
<dbReference type="PROSITE" id="PS51257">
    <property type="entry name" value="PROKAR_LIPOPROTEIN"/>
    <property type="match status" value="1"/>
</dbReference>
<evidence type="ECO:0000313" key="4">
    <source>
        <dbReference type="Proteomes" id="UP000247832"/>
    </source>
</evidence>
<feature type="domain" description="DUF306" evidence="2">
    <location>
        <begin position="44"/>
        <end position="121"/>
    </location>
</feature>
<dbReference type="Proteomes" id="UP000247832">
    <property type="component" value="Unassembled WGS sequence"/>
</dbReference>
<keyword evidence="1" id="KW-0732">Signal</keyword>
<dbReference type="InterPro" id="IPR038670">
    <property type="entry name" value="HslJ-like_sf"/>
</dbReference>
<dbReference type="Gene3D" id="2.40.128.270">
    <property type="match status" value="1"/>
</dbReference>
<dbReference type="Pfam" id="PF03724">
    <property type="entry name" value="META"/>
    <property type="match status" value="1"/>
</dbReference>
<feature type="chain" id="PRO_5015880750" evidence="1">
    <location>
        <begin position="23"/>
        <end position="127"/>
    </location>
</feature>
<dbReference type="RefSeq" id="WP_110500351.1">
    <property type="nucleotide sequence ID" value="NZ_QJVD01000006.1"/>
</dbReference>
<gene>
    <name evidence="3" type="ORF">CVV68_07310</name>
</gene>
<evidence type="ECO:0000259" key="2">
    <source>
        <dbReference type="Pfam" id="PF03724"/>
    </source>
</evidence>
<dbReference type="InterPro" id="IPR005184">
    <property type="entry name" value="DUF306_Meta_HslJ"/>
</dbReference>
<sequence>MKRVLALAGSLVLAFVLSSCGAATGPVGTWGNGYNTDKQPYLELSLGAEQNGDTAGYLQGSDGCNRLTGQWMLASGELTFPQLGKTQIACDGIDSWLSKAASGSIDGNVLTVKDAQGKTVGTLDRRG</sequence>
<proteinExistence type="predicted"/>
<comment type="caution">
    <text evidence="3">The sequence shown here is derived from an EMBL/GenBank/DDBJ whole genome shotgun (WGS) entry which is preliminary data.</text>
</comment>
<name>A0A2V5L9D0_9MICC</name>
<organism evidence="3 4">
    <name type="scientific">Arthrobacter livingstonensis</name>
    <dbReference type="NCBI Taxonomy" id="670078"/>
    <lineage>
        <taxon>Bacteria</taxon>
        <taxon>Bacillati</taxon>
        <taxon>Actinomycetota</taxon>
        <taxon>Actinomycetes</taxon>
        <taxon>Micrococcales</taxon>
        <taxon>Micrococcaceae</taxon>
        <taxon>Arthrobacter</taxon>
    </lineage>
</organism>
<evidence type="ECO:0000256" key="1">
    <source>
        <dbReference type="SAM" id="SignalP"/>
    </source>
</evidence>
<reference evidence="3 4" key="1">
    <citation type="submission" date="2018-05" db="EMBL/GenBank/DDBJ databases">
        <title>Genetic diversity of glacier-inhabiting Cryobacterium bacteria in China and description of Cryobacterium mengkeensis sp. nov. and Arthrobacter glacialis sp. nov.</title>
        <authorList>
            <person name="Liu Q."/>
            <person name="Xin Y.-H."/>
        </authorList>
    </citation>
    <scope>NUCLEOTIDE SEQUENCE [LARGE SCALE GENOMIC DNA]</scope>
    <source>
        <strain evidence="3 4">LI2</strain>
    </source>
</reference>